<protein>
    <submittedName>
        <fullName evidence="1">Uncharacterized protein</fullName>
    </submittedName>
</protein>
<dbReference type="OrthoDB" id="5556395at2759"/>
<dbReference type="EMBL" id="JANBPY010000225">
    <property type="protein sequence ID" value="KAJ1968143.1"/>
    <property type="molecule type" value="Genomic_DNA"/>
</dbReference>
<name>A0A9W8AZ14_9FUNG</name>
<accession>A0A9W8AZ14</accession>
<evidence type="ECO:0000313" key="2">
    <source>
        <dbReference type="Proteomes" id="UP001150925"/>
    </source>
</evidence>
<organism evidence="1 2">
    <name type="scientific">Dispira parvispora</name>
    <dbReference type="NCBI Taxonomy" id="1520584"/>
    <lineage>
        <taxon>Eukaryota</taxon>
        <taxon>Fungi</taxon>
        <taxon>Fungi incertae sedis</taxon>
        <taxon>Zoopagomycota</taxon>
        <taxon>Kickxellomycotina</taxon>
        <taxon>Dimargaritomycetes</taxon>
        <taxon>Dimargaritales</taxon>
        <taxon>Dimargaritaceae</taxon>
        <taxon>Dispira</taxon>
    </lineage>
</organism>
<sequence>MVSLTGWYLYRDHAKHRCTRVVRTRVQEFSKRLQDVRHQANGIFEKGLSTILPWFTTTNETSPAESLHQNRKKVENTLGYVSELLLRTLEDMDGLPLRSVLDSIDLSHSTSGAPVGYQPLPIQTEALHRLKERRRALARHINRQLAEVDEYTRQFRSLVPPES</sequence>
<evidence type="ECO:0000313" key="1">
    <source>
        <dbReference type="EMBL" id="KAJ1968143.1"/>
    </source>
</evidence>
<comment type="caution">
    <text evidence="1">The sequence shown here is derived from an EMBL/GenBank/DDBJ whole genome shotgun (WGS) entry which is preliminary data.</text>
</comment>
<dbReference type="InterPro" id="IPR036533">
    <property type="entry name" value="BAG_dom_sf"/>
</dbReference>
<gene>
    <name evidence="1" type="ORF">IWQ62_001422</name>
</gene>
<dbReference type="AlphaFoldDB" id="A0A9W8AZ14"/>
<keyword evidence="2" id="KW-1185">Reference proteome</keyword>
<dbReference type="GO" id="GO:0051087">
    <property type="term" value="F:protein-folding chaperone binding"/>
    <property type="evidence" value="ECO:0007669"/>
    <property type="project" value="InterPro"/>
</dbReference>
<dbReference type="Gene3D" id="1.20.58.120">
    <property type="entry name" value="BAG domain"/>
    <property type="match status" value="1"/>
</dbReference>
<dbReference type="Proteomes" id="UP001150925">
    <property type="component" value="Unassembled WGS sequence"/>
</dbReference>
<reference evidence="1" key="1">
    <citation type="submission" date="2022-07" db="EMBL/GenBank/DDBJ databases">
        <title>Phylogenomic reconstructions and comparative analyses of Kickxellomycotina fungi.</title>
        <authorList>
            <person name="Reynolds N.K."/>
            <person name="Stajich J.E."/>
            <person name="Barry K."/>
            <person name="Grigoriev I.V."/>
            <person name="Crous P."/>
            <person name="Smith M.E."/>
        </authorList>
    </citation>
    <scope>NUCLEOTIDE SEQUENCE</scope>
    <source>
        <strain evidence="1">RSA 1196</strain>
    </source>
</reference>
<proteinExistence type="predicted"/>